<dbReference type="STRING" id="1792290.MSP8886_00489"/>
<proteinExistence type="predicted"/>
<evidence type="ECO:0000313" key="3">
    <source>
        <dbReference type="Proteomes" id="UP000092544"/>
    </source>
</evidence>
<dbReference type="EMBL" id="FLOB01000001">
    <property type="protein sequence ID" value="SBS26073.1"/>
    <property type="molecule type" value="Genomic_DNA"/>
</dbReference>
<feature type="transmembrane region" description="Helical" evidence="1">
    <location>
        <begin position="78"/>
        <end position="97"/>
    </location>
</feature>
<name>A0A1A8T3R8_9GAMM</name>
<feature type="transmembrane region" description="Helical" evidence="1">
    <location>
        <begin position="21"/>
        <end position="41"/>
    </location>
</feature>
<keyword evidence="1" id="KW-1133">Transmembrane helix</keyword>
<evidence type="ECO:0000313" key="2">
    <source>
        <dbReference type="EMBL" id="SBS26073.1"/>
    </source>
</evidence>
<protein>
    <submittedName>
        <fullName evidence="2">Uncharacterized protein</fullName>
    </submittedName>
</protein>
<keyword evidence="1" id="KW-0812">Transmembrane</keyword>
<feature type="transmembrane region" description="Helical" evidence="1">
    <location>
        <begin position="117"/>
        <end position="141"/>
    </location>
</feature>
<sequence length="165" mass="18904">MKNDIIVHDSDFINPYPPFQYVICFLITTILSIFTISISFADIGESLNIDSDISFIGSMLIGLPCFMFVNLKIAWGHLSYIIILKLFYGITLLLTLINTGVNFTTIAEISNEQYVRLISVSVSIIVLFILYSETYCGFVTYRKHHIRVMYKLRDGKPLEEIKVED</sequence>
<reference evidence="2 3" key="1">
    <citation type="submission" date="2016-06" db="EMBL/GenBank/DDBJ databases">
        <authorList>
            <person name="Kjaerup R.B."/>
            <person name="Dalgaard T.S."/>
            <person name="Juul-Madsen H.R."/>
        </authorList>
    </citation>
    <scope>NUCLEOTIDE SEQUENCE [LARGE SCALE GENOMIC DNA]</scope>
    <source>
        <strain evidence="2 3">CECT 8886</strain>
    </source>
</reference>
<evidence type="ECO:0000256" key="1">
    <source>
        <dbReference type="SAM" id="Phobius"/>
    </source>
</evidence>
<accession>A0A1A8T3R8</accession>
<dbReference type="RefSeq" id="WP_067012312.1">
    <property type="nucleotide sequence ID" value="NZ_FLOB01000001.1"/>
</dbReference>
<dbReference type="Proteomes" id="UP000092544">
    <property type="component" value="Unassembled WGS sequence"/>
</dbReference>
<dbReference type="AlphaFoldDB" id="A0A1A8T3R8"/>
<keyword evidence="3" id="KW-1185">Reference proteome</keyword>
<gene>
    <name evidence="2" type="ORF">MSP8886_00489</name>
</gene>
<feature type="transmembrane region" description="Helical" evidence="1">
    <location>
        <begin position="53"/>
        <end position="71"/>
    </location>
</feature>
<organism evidence="2 3">
    <name type="scientific">Marinomonas spartinae</name>
    <dbReference type="NCBI Taxonomy" id="1792290"/>
    <lineage>
        <taxon>Bacteria</taxon>
        <taxon>Pseudomonadati</taxon>
        <taxon>Pseudomonadota</taxon>
        <taxon>Gammaproteobacteria</taxon>
        <taxon>Oceanospirillales</taxon>
        <taxon>Oceanospirillaceae</taxon>
        <taxon>Marinomonas</taxon>
    </lineage>
</organism>
<keyword evidence="1" id="KW-0472">Membrane</keyword>